<reference evidence="2 5" key="2">
    <citation type="submission" date="2020-04" db="EMBL/GenBank/DDBJ databases">
        <title>Genomic analysis of gastric non-Helicobacter pylori Helicobacters isolated in Japan.</title>
        <authorList>
            <person name="Suzuki M."/>
            <person name="Rimbara E."/>
        </authorList>
    </citation>
    <scope>NUCLEOTIDE SEQUENCE [LARGE SCALE GENOMIC DNA]</scope>
    <source>
        <strain evidence="2 5">NHP19-0020</strain>
    </source>
</reference>
<dbReference type="Pfam" id="PF13115">
    <property type="entry name" value="YtkA"/>
    <property type="match status" value="1"/>
</dbReference>
<dbReference type="EMBL" id="AP019774">
    <property type="protein sequence ID" value="BCD70145.1"/>
    <property type="molecule type" value="Genomic_DNA"/>
</dbReference>
<gene>
    <name evidence="2" type="ORF">NHP190020_01910</name>
    <name evidence="3" type="ORF">SNTW_07900</name>
</gene>
<feature type="domain" description="YtkA-like" evidence="1">
    <location>
        <begin position="10"/>
        <end position="81"/>
    </location>
</feature>
<evidence type="ECO:0000313" key="3">
    <source>
        <dbReference type="EMBL" id="BCD70145.1"/>
    </source>
</evidence>
<evidence type="ECO:0000313" key="2">
    <source>
        <dbReference type="EMBL" id="BCD45152.1"/>
    </source>
</evidence>
<reference evidence="3 4" key="1">
    <citation type="submission" date="2019-06" db="EMBL/GenBank/DDBJ databases">
        <title>Complete genome sequence of Helicobacter suis SNTW101c.</title>
        <authorList>
            <person name="Rimbara E."/>
            <person name="Suzuki M."/>
            <person name="Matsui H."/>
            <person name="Nakamura M."/>
            <person name="Mori S."/>
            <person name="Shibayama K."/>
        </authorList>
    </citation>
    <scope>NUCLEOTIDE SEQUENCE [LARGE SCALE GENOMIC DNA]</scope>
    <source>
        <strain evidence="3 4">SNTW101c</strain>
    </source>
</reference>
<evidence type="ECO:0000259" key="1">
    <source>
        <dbReference type="Pfam" id="PF13115"/>
    </source>
</evidence>
<dbReference type="EMBL" id="AP023036">
    <property type="protein sequence ID" value="BCD45152.1"/>
    <property type="molecule type" value="Genomic_DNA"/>
</dbReference>
<organism evidence="3 4">
    <name type="scientific">Helicobacter suis</name>
    <dbReference type="NCBI Taxonomy" id="104628"/>
    <lineage>
        <taxon>Bacteria</taxon>
        <taxon>Pseudomonadati</taxon>
        <taxon>Campylobacterota</taxon>
        <taxon>Epsilonproteobacteria</taxon>
        <taxon>Campylobacterales</taxon>
        <taxon>Helicobacteraceae</taxon>
        <taxon>Helicobacter</taxon>
    </lineage>
</organism>
<dbReference type="RefSeq" id="WP_081370743.1">
    <property type="nucleotide sequence ID" value="NZ_AP019774.1"/>
</dbReference>
<sequence>MGFLPKSLKADKNLVDGDNKFDLVPTLGGRVLKDAHIKLSFEVPEMPGMAAMNKEAQVREKDGIYHAEVNLPMNGPWQIKVQVRTKEGKIYQGEGSVDILTHGVILSSNTIKGLSTNSTQTHPRMQTHH</sequence>
<dbReference type="Proteomes" id="UP000317935">
    <property type="component" value="Chromosome"/>
</dbReference>
<protein>
    <recommendedName>
        <fullName evidence="1">YtkA-like domain-containing protein</fullName>
    </recommendedName>
</protein>
<keyword evidence="5" id="KW-1185">Reference proteome</keyword>
<proteinExistence type="predicted"/>
<evidence type="ECO:0000313" key="4">
    <source>
        <dbReference type="Proteomes" id="UP000317935"/>
    </source>
</evidence>
<dbReference type="Proteomes" id="UP000509742">
    <property type="component" value="Chromosome"/>
</dbReference>
<accession>A0A6J4CY70</accession>
<dbReference type="AlphaFoldDB" id="A0A6J4CY70"/>
<evidence type="ECO:0000313" key="5">
    <source>
        <dbReference type="Proteomes" id="UP000509742"/>
    </source>
</evidence>
<dbReference type="InterPro" id="IPR032693">
    <property type="entry name" value="YtkA-like_dom"/>
</dbReference>
<name>A0A6J4CY70_9HELI</name>